<protein>
    <submittedName>
        <fullName evidence="2">Uncharacterized protein</fullName>
    </submittedName>
</protein>
<feature type="region of interest" description="Disordered" evidence="1">
    <location>
        <begin position="153"/>
        <end position="177"/>
    </location>
</feature>
<reference evidence="2 3" key="1">
    <citation type="journal article" date="2014" name="Proc. Natl. Acad. Sci. U.S.A.">
        <title>Thirty-thousand-year-old distant relative of giant icosahedral DNA viruses with a pandoravirus morphology.</title>
        <authorList>
            <person name="Legendre M."/>
            <person name="Bartoli J."/>
            <person name="Shmakova L."/>
            <person name="Jeudy S."/>
            <person name="Labadie K."/>
            <person name="Adrait A."/>
            <person name="Lescot M."/>
            <person name="Poirot O."/>
            <person name="Bertaux L."/>
            <person name="Bruley C."/>
            <person name="Coute Y."/>
            <person name="Rivkina E."/>
            <person name="Abergel C."/>
            <person name="Claverie J.M."/>
        </authorList>
    </citation>
    <scope>NUCLEOTIDE SEQUENCE [LARGE SCALE GENOMIC DNA]</scope>
    <source>
        <strain evidence="2">P1084-T</strain>
    </source>
</reference>
<feature type="compositionally biased region" description="Low complexity" evidence="1">
    <location>
        <begin position="197"/>
        <end position="212"/>
    </location>
</feature>
<dbReference type="GeneID" id="18266476"/>
<feature type="compositionally biased region" description="Low complexity" evidence="1">
    <location>
        <begin position="161"/>
        <end position="177"/>
    </location>
</feature>
<name>W5SB40_9VIRU</name>
<organism evidence="2 3">
    <name type="scientific">Pithovirus sibericum</name>
    <dbReference type="NCBI Taxonomy" id="1450746"/>
    <lineage>
        <taxon>Viruses</taxon>
        <taxon>Pithoviruses</taxon>
        <taxon>Orthopithovirinae</taxon>
        <taxon>Alphapithovirus</taxon>
        <taxon>Alphapithovirus sibericum</taxon>
    </lineage>
</organism>
<evidence type="ECO:0000313" key="3">
    <source>
        <dbReference type="Proteomes" id="UP000202176"/>
    </source>
</evidence>
<dbReference type="KEGG" id="vg:18266476"/>
<gene>
    <name evidence="2" type="ORF">pv_449</name>
</gene>
<proteinExistence type="predicted"/>
<sequence>MSANLYSQAASPLSPRRFFGSPSLLDQLSPSSGGYAGTGTTASKADAYKFPGTILSYVGGTERARQNIFKSAPGAPPPIKELGPYGEWKGNRFGYLLAISNANSVRAIQAAGYRLPSPEEARAAVERYYATLSQQELQNIQAQLGALAEQQGYDPSLAGNSQSGSYRSPRSVSSGGRALSPVEILEQGVDEGITGSYAQQYGGQQNGGSYRSPRQNGSFRSPVRRNGNIAGYQSYSNIL</sequence>
<keyword evidence="3" id="KW-1185">Reference proteome</keyword>
<evidence type="ECO:0000313" key="2">
    <source>
        <dbReference type="EMBL" id="AHH02015.1"/>
    </source>
</evidence>
<evidence type="ECO:0000256" key="1">
    <source>
        <dbReference type="SAM" id="MobiDB-lite"/>
    </source>
</evidence>
<accession>W5SB40</accession>
<feature type="region of interest" description="Disordered" evidence="1">
    <location>
        <begin position="197"/>
        <end position="228"/>
    </location>
</feature>
<dbReference type="OrthoDB" id="40183at10239"/>
<dbReference type="RefSeq" id="YP_009001350.1">
    <property type="nucleotide sequence ID" value="NC_023423.1"/>
</dbReference>
<dbReference type="EMBL" id="KF740664">
    <property type="protein sequence ID" value="AHH02015.1"/>
    <property type="molecule type" value="Genomic_DNA"/>
</dbReference>
<dbReference type="Proteomes" id="UP000202176">
    <property type="component" value="Segment"/>
</dbReference>